<sequence>MDTPDRNQIGTPISKFEDSPVFNYINSLSPIKPVKSVHITHTFNSLNFASIPSVFTSPHISSQKESRFLRRHNFSDPLKSEFPDNRNGGRASAGVLEDVDLSDCSADQQGCFAPERPIRGVTMEPQDENSNLAIELPRTLRYDCGSPDNGLMPCHGIKTNPVPEIAGTPVSLVQIVQEFSEERCSFETEANLQEICQADQNKEEGPGCDWENLISDATDLLIFDSSTDTEVPKGHDQKLVDPVTNSLTSLVSKFPQDTTNDLHKSESVGLVGSYEQNEMEDPSTQPGEVVEQKETEQTLHILSTTILNKQANGDSSEKMDDKAGSIIPFGCKVNSIHHRGMRRRCLVFEISGVHKKKLDNDSNSSDSISSQSDGKNVSDDKQLVPIKPGSGSSPCILPGIGLHLNALATTSKDCRVVKHETLPSGRKLISMPSSIASFHSFPPSSNPLKPIALNSMEGDRGPSDKEVQVKQDASQASAFGVSEEFNQSSPKKKRRRLEHVGESDACKRCNCKKSKCLKLYCECFAAGVYCVEPCSCQECFNKPIHEDTVLATRKQIESRNPLAFAPKVIRTSENTSETGDDSNKTPASARHKRGCNCKKSSCLKKYCECYQGGVGCSINCRCEGCKNAFGRKDGPAPIGTEEAEPEEEETETCEKNGVDQSVQNNDVQKEEQHSDSVLPITPSFQICRSSVQLPFSSSGKPPRSSILAIGSSPGLNASQKPGKSDIVHSQHKFEKHFQVVPEDDTPEILKGDCSPISGVKTSSPNCKRVSPPHLGLSPTRKSGRKLILQSIPSFPPLTPHHESRDFQLKFK</sequence>
<dbReference type="SMART" id="SM01114">
    <property type="entry name" value="CXC"/>
    <property type="match status" value="2"/>
</dbReference>
<feature type="compositionally biased region" description="Basic and acidic residues" evidence="4">
    <location>
        <begin position="799"/>
        <end position="811"/>
    </location>
</feature>
<protein>
    <submittedName>
        <fullName evidence="6">CRC domain-containing protein TSO1 isoform X1</fullName>
    </submittedName>
</protein>
<feature type="region of interest" description="Disordered" evidence="4">
    <location>
        <begin position="694"/>
        <end position="723"/>
    </location>
</feature>
<dbReference type="GO" id="GO:0005634">
    <property type="term" value="C:nucleus"/>
    <property type="evidence" value="ECO:0007669"/>
    <property type="project" value="UniProtKB-SubCell"/>
</dbReference>
<dbReference type="InterPro" id="IPR005172">
    <property type="entry name" value="CRC"/>
</dbReference>
<dbReference type="KEGG" id="nnu:104596593"/>
<feature type="region of interest" description="Disordered" evidence="4">
    <location>
        <begin position="633"/>
        <end position="661"/>
    </location>
</feature>
<evidence type="ECO:0000313" key="5">
    <source>
        <dbReference type="Proteomes" id="UP000189703"/>
    </source>
</evidence>
<comment type="similarity">
    <text evidence="2">Belongs to the lin-54 family.</text>
</comment>
<feature type="compositionally biased region" description="Low complexity" evidence="4">
    <location>
        <begin position="361"/>
        <end position="373"/>
    </location>
</feature>
<gene>
    <name evidence="6" type="primary">LOC104596593</name>
</gene>
<accession>A0A1U8A363</accession>
<keyword evidence="5" id="KW-1185">Reference proteome</keyword>
<name>A0A1U8A363_NELNU</name>
<evidence type="ECO:0000256" key="4">
    <source>
        <dbReference type="SAM" id="MobiDB-lite"/>
    </source>
</evidence>
<proteinExistence type="inferred from homology"/>
<dbReference type="PANTHER" id="PTHR46159">
    <property type="entry name" value="PROTEIN TESMIN/TSO1-LIKE CXC 2"/>
    <property type="match status" value="1"/>
</dbReference>
<dbReference type="RefSeq" id="XP_010256140.1">
    <property type="nucleotide sequence ID" value="XM_010257838.2"/>
</dbReference>
<dbReference type="PANTHER" id="PTHR46159:SF12">
    <property type="entry name" value="PROTEIN TESMIN_TSO1-LIKE CXC 3-RELATED"/>
    <property type="match status" value="1"/>
</dbReference>
<evidence type="ECO:0000256" key="1">
    <source>
        <dbReference type="ARBA" id="ARBA00004123"/>
    </source>
</evidence>
<dbReference type="InterPro" id="IPR033467">
    <property type="entry name" value="Tesmin/TSO1-like_CXC"/>
</dbReference>
<comment type="subcellular location">
    <subcellularLocation>
        <location evidence="1">Nucleus</location>
    </subcellularLocation>
</comment>
<evidence type="ECO:0000313" key="6">
    <source>
        <dbReference type="RefSeq" id="XP_010256140.1"/>
    </source>
</evidence>
<dbReference type="Proteomes" id="UP000189703">
    <property type="component" value="Unplaced"/>
</dbReference>
<dbReference type="AlphaFoldDB" id="A0A1U8A363"/>
<dbReference type="GeneID" id="104596593"/>
<feature type="compositionally biased region" description="Basic and acidic residues" evidence="4">
    <location>
        <begin position="457"/>
        <end position="469"/>
    </location>
</feature>
<feature type="region of interest" description="Disordered" evidence="4">
    <location>
        <begin position="571"/>
        <end position="590"/>
    </location>
</feature>
<dbReference type="GO" id="GO:0003700">
    <property type="term" value="F:DNA-binding transcription factor activity"/>
    <property type="evidence" value="ECO:0007669"/>
    <property type="project" value="InterPro"/>
</dbReference>
<feature type="region of interest" description="Disordered" evidence="4">
    <location>
        <begin position="358"/>
        <end position="390"/>
    </location>
</feature>
<dbReference type="Pfam" id="PF03638">
    <property type="entry name" value="TCR"/>
    <property type="match status" value="2"/>
</dbReference>
<dbReference type="FunCoup" id="A0A1U8A363">
    <property type="interactions" value="3070"/>
</dbReference>
<feature type="compositionally biased region" description="Acidic residues" evidence="4">
    <location>
        <begin position="641"/>
        <end position="651"/>
    </location>
</feature>
<organism evidence="5 6">
    <name type="scientific">Nelumbo nucifera</name>
    <name type="common">Sacred lotus</name>
    <dbReference type="NCBI Taxonomy" id="4432"/>
    <lineage>
        <taxon>Eukaryota</taxon>
        <taxon>Viridiplantae</taxon>
        <taxon>Streptophyta</taxon>
        <taxon>Embryophyta</taxon>
        <taxon>Tracheophyta</taxon>
        <taxon>Spermatophyta</taxon>
        <taxon>Magnoliopsida</taxon>
        <taxon>Proteales</taxon>
        <taxon>Nelumbonaceae</taxon>
        <taxon>Nelumbo</taxon>
    </lineage>
</organism>
<evidence type="ECO:0000256" key="2">
    <source>
        <dbReference type="ARBA" id="ARBA00007267"/>
    </source>
</evidence>
<dbReference type="eggNOG" id="KOG1171">
    <property type="taxonomic scope" value="Eukaryota"/>
</dbReference>
<feature type="region of interest" description="Disordered" evidence="4">
    <location>
        <begin position="453"/>
        <end position="497"/>
    </location>
</feature>
<keyword evidence="3" id="KW-0539">Nucleus</keyword>
<dbReference type="PROSITE" id="PS51634">
    <property type="entry name" value="CRC"/>
    <property type="match status" value="1"/>
</dbReference>
<dbReference type="STRING" id="4432.A0A1U8A363"/>
<dbReference type="InterPro" id="IPR044522">
    <property type="entry name" value="TSO1-like"/>
</dbReference>
<feature type="region of interest" description="Disordered" evidence="4">
    <location>
        <begin position="752"/>
        <end position="811"/>
    </location>
</feature>
<dbReference type="OrthoDB" id="6283463at2759"/>
<reference evidence="6" key="1">
    <citation type="submission" date="2025-08" db="UniProtKB">
        <authorList>
            <consortium name="RefSeq"/>
        </authorList>
    </citation>
    <scope>IDENTIFICATION</scope>
</reference>
<dbReference type="OMA" id="CHNSVDR"/>
<evidence type="ECO:0000256" key="3">
    <source>
        <dbReference type="ARBA" id="ARBA00023242"/>
    </source>
</evidence>